<dbReference type="AlphaFoldDB" id="A0A8H3J8J6"/>
<feature type="region of interest" description="Disordered" evidence="1">
    <location>
        <begin position="228"/>
        <end position="269"/>
    </location>
</feature>
<feature type="compositionally biased region" description="Polar residues" evidence="1">
    <location>
        <begin position="235"/>
        <end position="245"/>
    </location>
</feature>
<feature type="domain" description="IstB-like ATP-binding" evidence="2">
    <location>
        <begin position="56"/>
        <end position="176"/>
    </location>
</feature>
<accession>A0A8H3J8J6</accession>
<comment type="caution">
    <text evidence="4">The sequence shown here is derived from an EMBL/GenBank/DDBJ whole genome shotgun (WGS) entry which is preliminary data.</text>
</comment>
<dbReference type="InterPro" id="IPR001584">
    <property type="entry name" value="Integrase_cat-core"/>
</dbReference>
<evidence type="ECO:0008006" key="6">
    <source>
        <dbReference type="Google" id="ProtNLM"/>
    </source>
</evidence>
<gene>
    <name evidence="4" type="ORF">IMSHALPRED_004618</name>
</gene>
<evidence type="ECO:0000313" key="4">
    <source>
        <dbReference type="EMBL" id="CAF9942763.1"/>
    </source>
</evidence>
<evidence type="ECO:0000259" key="3">
    <source>
        <dbReference type="Pfam" id="PF13333"/>
    </source>
</evidence>
<organism evidence="4 5">
    <name type="scientific">Imshaugia aleurites</name>
    <dbReference type="NCBI Taxonomy" id="172621"/>
    <lineage>
        <taxon>Eukaryota</taxon>
        <taxon>Fungi</taxon>
        <taxon>Dikarya</taxon>
        <taxon>Ascomycota</taxon>
        <taxon>Pezizomycotina</taxon>
        <taxon>Lecanoromycetes</taxon>
        <taxon>OSLEUM clade</taxon>
        <taxon>Lecanoromycetidae</taxon>
        <taxon>Lecanorales</taxon>
        <taxon>Lecanorineae</taxon>
        <taxon>Parmeliaceae</taxon>
        <taxon>Imshaugia</taxon>
    </lineage>
</organism>
<name>A0A8H3J8J6_9LECA</name>
<sequence length="269" mass="30305">MKTLKVEAVYLAAYETFKDVTADLPRFIDDVYNSRRLHSALGCLSPVQFEDQHARQTGRTPISVYFCPLADIIDSLAKADREGRLRERIRYLCRTQLLITDEIGYVTLGAAAGNLFFQLVNARYERGAMILTSNRGFAEWGQVFGDPVIATALRDRLLHHVVVVHIKGSSYRMRQHADLLPPGSAAWVPRRYPAEAPRPTTQDRFQHEPGYLSRVPHFACPALRNEATMPKDLPTQGSQTLTNAERQARYRVRKSARKSLTKRPAAAGA</sequence>
<evidence type="ECO:0000313" key="5">
    <source>
        <dbReference type="Proteomes" id="UP000664534"/>
    </source>
</evidence>
<evidence type="ECO:0000256" key="1">
    <source>
        <dbReference type="SAM" id="MobiDB-lite"/>
    </source>
</evidence>
<feature type="compositionally biased region" description="Basic residues" evidence="1">
    <location>
        <begin position="249"/>
        <end position="261"/>
    </location>
</feature>
<evidence type="ECO:0000259" key="2">
    <source>
        <dbReference type="Pfam" id="PF01695"/>
    </source>
</evidence>
<protein>
    <recommendedName>
        <fullName evidence="6">Transposase</fullName>
    </recommendedName>
</protein>
<dbReference type="Pfam" id="PF01695">
    <property type="entry name" value="IstB_IS21"/>
    <property type="match status" value="1"/>
</dbReference>
<dbReference type="Pfam" id="PF13333">
    <property type="entry name" value="rve_2"/>
    <property type="match status" value="1"/>
</dbReference>
<reference evidence="4" key="1">
    <citation type="submission" date="2021-03" db="EMBL/GenBank/DDBJ databases">
        <authorList>
            <person name="Tagirdzhanova G."/>
        </authorList>
    </citation>
    <scope>NUCLEOTIDE SEQUENCE</scope>
</reference>
<keyword evidence="5" id="KW-1185">Reference proteome</keyword>
<dbReference type="OrthoDB" id="2161974at2759"/>
<feature type="domain" description="Integrase catalytic" evidence="3">
    <location>
        <begin position="2"/>
        <end position="52"/>
    </location>
</feature>
<dbReference type="InterPro" id="IPR002611">
    <property type="entry name" value="IstB_ATP-bd"/>
</dbReference>
<dbReference type="SUPFAM" id="SSF52540">
    <property type="entry name" value="P-loop containing nucleoside triphosphate hydrolases"/>
    <property type="match status" value="1"/>
</dbReference>
<dbReference type="GO" id="GO:0005524">
    <property type="term" value="F:ATP binding"/>
    <property type="evidence" value="ECO:0007669"/>
    <property type="project" value="InterPro"/>
</dbReference>
<dbReference type="Gene3D" id="3.40.50.300">
    <property type="entry name" value="P-loop containing nucleotide triphosphate hydrolases"/>
    <property type="match status" value="1"/>
</dbReference>
<dbReference type="Proteomes" id="UP000664534">
    <property type="component" value="Unassembled WGS sequence"/>
</dbReference>
<dbReference type="InterPro" id="IPR027417">
    <property type="entry name" value="P-loop_NTPase"/>
</dbReference>
<proteinExistence type="predicted"/>
<dbReference type="GO" id="GO:0015074">
    <property type="term" value="P:DNA integration"/>
    <property type="evidence" value="ECO:0007669"/>
    <property type="project" value="InterPro"/>
</dbReference>
<dbReference type="EMBL" id="CAJPDT010000228">
    <property type="protein sequence ID" value="CAF9942763.1"/>
    <property type="molecule type" value="Genomic_DNA"/>
</dbReference>